<evidence type="ECO:0000313" key="1">
    <source>
        <dbReference type="EMBL" id="MEQ2255010.1"/>
    </source>
</evidence>
<name>A0ABV0VCI1_9TELE</name>
<gene>
    <name evidence="1" type="ORF">ILYODFUR_009406</name>
</gene>
<accession>A0ABV0VCI1</accession>
<dbReference type="Proteomes" id="UP001482620">
    <property type="component" value="Unassembled WGS sequence"/>
</dbReference>
<reference evidence="1 2" key="1">
    <citation type="submission" date="2021-06" db="EMBL/GenBank/DDBJ databases">
        <authorList>
            <person name="Palmer J.M."/>
        </authorList>
    </citation>
    <scope>NUCLEOTIDE SEQUENCE [LARGE SCALE GENOMIC DNA]</scope>
    <source>
        <strain evidence="2">if_2019</strain>
        <tissue evidence="1">Muscle</tissue>
    </source>
</reference>
<dbReference type="EMBL" id="JAHRIQ010104923">
    <property type="protein sequence ID" value="MEQ2255010.1"/>
    <property type="molecule type" value="Genomic_DNA"/>
</dbReference>
<evidence type="ECO:0008006" key="3">
    <source>
        <dbReference type="Google" id="ProtNLM"/>
    </source>
</evidence>
<sequence>MSSAQYSQCLWSGDGSGLQEVTDLLGWTSQCTCPMYNPHLCSEVRKSIRGPEVGHLIRVLPSSCGEIPGVNGGKTHPFWPGNTTGSKVLVSRTLL</sequence>
<proteinExistence type="predicted"/>
<protein>
    <recommendedName>
        <fullName evidence="3">SWIM-type domain-containing protein</fullName>
    </recommendedName>
</protein>
<comment type="caution">
    <text evidence="1">The sequence shown here is derived from an EMBL/GenBank/DDBJ whole genome shotgun (WGS) entry which is preliminary data.</text>
</comment>
<organism evidence="1 2">
    <name type="scientific">Ilyodon furcidens</name>
    <name type="common">goldbreast splitfin</name>
    <dbReference type="NCBI Taxonomy" id="33524"/>
    <lineage>
        <taxon>Eukaryota</taxon>
        <taxon>Metazoa</taxon>
        <taxon>Chordata</taxon>
        <taxon>Craniata</taxon>
        <taxon>Vertebrata</taxon>
        <taxon>Euteleostomi</taxon>
        <taxon>Actinopterygii</taxon>
        <taxon>Neopterygii</taxon>
        <taxon>Teleostei</taxon>
        <taxon>Neoteleostei</taxon>
        <taxon>Acanthomorphata</taxon>
        <taxon>Ovalentaria</taxon>
        <taxon>Atherinomorphae</taxon>
        <taxon>Cyprinodontiformes</taxon>
        <taxon>Goodeidae</taxon>
        <taxon>Ilyodon</taxon>
    </lineage>
</organism>
<keyword evidence="2" id="KW-1185">Reference proteome</keyword>
<evidence type="ECO:0000313" key="2">
    <source>
        <dbReference type="Proteomes" id="UP001482620"/>
    </source>
</evidence>